<dbReference type="Pfam" id="PF00175">
    <property type="entry name" value="NAD_binding_1"/>
    <property type="match status" value="1"/>
</dbReference>
<dbReference type="PANTHER" id="PTHR47354:SF5">
    <property type="entry name" value="PROTEIN RFBI"/>
    <property type="match status" value="1"/>
</dbReference>
<dbReference type="SUPFAM" id="SSF52343">
    <property type="entry name" value="Ferredoxin reductase-like, C-terminal NADP-linked domain"/>
    <property type="match status" value="1"/>
</dbReference>
<feature type="domain" description="2Fe-2S ferredoxin-type" evidence="1">
    <location>
        <begin position="3"/>
        <end position="93"/>
    </location>
</feature>
<dbReference type="Pfam" id="PF00970">
    <property type="entry name" value="FAD_binding_6"/>
    <property type="match status" value="1"/>
</dbReference>
<dbReference type="Gene3D" id="2.40.30.10">
    <property type="entry name" value="Translation factors"/>
    <property type="match status" value="1"/>
</dbReference>
<dbReference type="InterPro" id="IPR001041">
    <property type="entry name" value="2Fe-2S_ferredoxin-type"/>
</dbReference>
<gene>
    <name evidence="3" type="ORF">JCM17844_25170</name>
    <name evidence="4" type="ORF">JCM17845_22980</name>
</gene>
<dbReference type="InterPro" id="IPR036010">
    <property type="entry name" value="2Fe-2S_ferredoxin-like_sf"/>
</dbReference>
<accession>A0A5A7N1X7</accession>
<dbReference type="PANTHER" id="PTHR47354">
    <property type="entry name" value="NADH OXIDOREDUCTASE HCR"/>
    <property type="match status" value="1"/>
</dbReference>
<dbReference type="SUPFAM" id="SSF54292">
    <property type="entry name" value="2Fe-2S ferredoxin-like"/>
    <property type="match status" value="1"/>
</dbReference>
<dbReference type="PROSITE" id="PS51384">
    <property type="entry name" value="FAD_FR"/>
    <property type="match status" value="1"/>
</dbReference>
<feature type="domain" description="FAD-binding FR-type" evidence="2">
    <location>
        <begin position="100"/>
        <end position="199"/>
    </location>
</feature>
<dbReference type="GO" id="GO:0051537">
    <property type="term" value="F:2 iron, 2 sulfur cluster binding"/>
    <property type="evidence" value="ECO:0007669"/>
    <property type="project" value="InterPro"/>
</dbReference>
<dbReference type="InterPro" id="IPR012675">
    <property type="entry name" value="Beta-grasp_dom_sf"/>
</dbReference>
<reference evidence="5 6" key="1">
    <citation type="submission" date="2019-09" db="EMBL/GenBank/DDBJ databases">
        <title>NBRP : Genome information of microbial organism related human and environment.</title>
        <authorList>
            <person name="Hattori M."/>
            <person name="Oshima K."/>
            <person name="Inaba H."/>
            <person name="Suda W."/>
            <person name="Sakamoto M."/>
            <person name="Iino T."/>
            <person name="Kitahara M."/>
            <person name="Oshida Y."/>
            <person name="Iida T."/>
            <person name="Kudo T."/>
            <person name="Itoh T."/>
            <person name="Ohkuma M."/>
        </authorList>
    </citation>
    <scope>NUCLEOTIDE SEQUENCE [LARGE SCALE GENOMIC DNA]</scope>
    <source>
        <strain evidence="3 5">Hi-2</strain>
        <strain evidence="4 6">Mie-1</strain>
    </source>
</reference>
<dbReference type="Proteomes" id="UP000322084">
    <property type="component" value="Unassembled WGS sequence"/>
</dbReference>
<evidence type="ECO:0000313" key="5">
    <source>
        <dbReference type="Proteomes" id="UP000322084"/>
    </source>
</evidence>
<dbReference type="RefSeq" id="WP_150001098.1">
    <property type="nucleotide sequence ID" value="NZ_BKCM01000012.1"/>
</dbReference>
<dbReference type="InterPro" id="IPR039261">
    <property type="entry name" value="FNR_nucleotide-bd"/>
</dbReference>
<dbReference type="GO" id="GO:0016491">
    <property type="term" value="F:oxidoreductase activity"/>
    <property type="evidence" value="ECO:0007669"/>
    <property type="project" value="InterPro"/>
</dbReference>
<dbReference type="Pfam" id="PF00111">
    <property type="entry name" value="Fer2"/>
    <property type="match status" value="1"/>
</dbReference>
<dbReference type="Proteomes" id="UP000325187">
    <property type="component" value="Unassembled WGS sequence"/>
</dbReference>
<dbReference type="InterPro" id="IPR050415">
    <property type="entry name" value="MRET"/>
</dbReference>
<dbReference type="CDD" id="cd00207">
    <property type="entry name" value="fer2"/>
    <property type="match status" value="1"/>
</dbReference>
<evidence type="ECO:0000259" key="1">
    <source>
        <dbReference type="PROSITE" id="PS51085"/>
    </source>
</evidence>
<organism evidence="3 5">
    <name type="scientific">Iodidimonas gelatinilytica</name>
    <dbReference type="NCBI Taxonomy" id="1236966"/>
    <lineage>
        <taxon>Bacteria</taxon>
        <taxon>Pseudomonadati</taxon>
        <taxon>Pseudomonadota</taxon>
        <taxon>Alphaproteobacteria</taxon>
        <taxon>Iodidimonadales</taxon>
        <taxon>Iodidimonadaceae</taxon>
        <taxon>Iodidimonas</taxon>
    </lineage>
</organism>
<dbReference type="PROSITE" id="PS00197">
    <property type="entry name" value="2FE2S_FER_1"/>
    <property type="match status" value="1"/>
</dbReference>
<dbReference type="CDD" id="cd06189">
    <property type="entry name" value="flavin_oxioreductase"/>
    <property type="match status" value="1"/>
</dbReference>
<evidence type="ECO:0000313" key="3">
    <source>
        <dbReference type="EMBL" id="GEQ98880.1"/>
    </source>
</evidence>
<proteinExistence type="predicted"/>
<dbReference type="InterPro" id="IPR008333">
    <property type="entry name" value="Cbr1-like_FAD-bd_dom"/>
</dbReference>
<dbReference type="PROSITE" id="PS51085">
    <property type="entry name" value="2FE2S_FER_2"/>
    <property type="match status" value="1"/>
</dbReference>
<dbReference type="EMBL" id="BKCL01000010">
    <property type="protein sequence ID" value="GEQ98880.1"/>
    <property type="molecule type" value="Genomic_DNA"/>
</dbReference>
<dbReference type="InterPro" id="IPR001433">
    <property type="entry name" value="OxRdtase_FAD/NAD-bd"/>
</dbReference>
<name>A0A5A7MSM0_9PROT</name>
<comment type="caution">
    <text evidence="3">The sequence shown here is derived from an EMBL/GenBank/DDBJ whole genome shotgun (WGS) entry which is preliminary data.</text>
</comment>
<dbReference type="Gene3D" id="3.40.50.80">
    <property type="entry name" value="Nucleotide-binding domain of ferredoxin-NADP reductase (FNR) module"/>
    <property type="match status" value="1"/>
</dbReference>
<evidence type="ECO:0000259" key="2">
    <source>
        <dbReference type="PROSITE" id="PS51384"/>
    </source>
</evidence>
<evidence type="ECO:0000313" key="6">
    <source>
        <dbReference type="Proteomes" id="UP000325187"/>
    </source>
</evidence>
<dbReference type="InterPro" id="IPR006058">
    <property type="entry name" value="2Fe2S_fd_BS"/>
</dbReference>
<dbReference type="InterPro" id="IPR017938">
    <property type="entry name" value="Riboflavin_synthase-like_b-brl"/>
</dbReference>
<dbReference type="Gene3D" id="3.10.20.30">
    <property type="match status" value="1"/>
</dbReference>
<keyword evidence="6" id="KW-1185">Reference proteome</keyword>
<evidence type="ECO:0000313" key="4">
    <source>
        <dbReference type="EMBL" id="GER01675.1"/>
    </source>
</evidence>
<dbReference type="SUPFAM" id="SSF63380">
    <property type="entry name" value="Riboflavin synthase domain-like"/>
    <property type="match status" value="1"/>
</dbReference>
<protein>
    <submittedName>
        <fullName evidence="3">Oxidoreductase</fullName>
    </submittedName>
</protein>
<dbReference type="InterPro" id="IPR017927">
    <property type="entry name" value="FAD-bd_FR_type"/>
</dbReference>
<dbReference type="AlphaFoldDB" id="A0A5A7MSM0"/>
<accession>A0A5A7MSM0</accession>
<dbReference type="EMBL" id="BKCM01000012">
    <property type="protein sequence ID" value="GER01675.1"/>
    <property type="molecule type" value="Genomic_DNA"/>
</dbReference>
<dbReference type="PRINTS" id="PR00410">
    <property type="entry name" value="PHEHYDRXLASE"/>
</dbReference>
<sequence>MTYRVSIKGDDTALSVEMGRTILDAALAQGGPFPHSCRAGNCGTCKCRLLSGEVEMSPYSEFALTDAEKDRGFILACRAVPWSDCAIELAQEDDQVVHPSRDMACHVVSIKPLTHDILALELAIPPGAPFRFTAGQFADVALPGLPARSWSMANQPDAEHLVFYVRVIPGGRASAYLANHLKPGDPVRVKGPGGTAYLREGRKGPILAIAGGSGLSPVQSIVDRAAALGWADPVHVYFGVRDARDLYLSDHFEALCARNDQFHYTPVLSEPSGDTPYRTGMVTDAVAQDFPSLEGFVAYLAGPPPMVEAAERLLPSLGIAPSDIHADAFYTSADQQQEPKP</sequence>